<dbReference type="Proteomes" id="UP001055811">
    <property type="component" value="Linkage Group LG04"/>
</dbReference>
<reference evidence="2" key="1">
    <citation type="journal article" date="2022" name="Mol. Ecol. Resour.">
        <title>The genomes of chicory, endive, great burdock and yacon provide insights into Asteraceae palaeo-polyploidization history and plant inulin production.</title>
        <authorList>
            <person name="Fan W."/>
            <person name="Wang S."/>
            <person name="Wang H."/>
            <person name="Wang A."/>
            <person name="Jiang F."/>
            <person name="Liu H."/>
            <person name="Zhao H."/>
            <person name="Xu D."/>
            <person name="Zhang Y."/>
        </authorList>
    </citation>
    <scope>NUCLEOTIDE SEQUENCE [LARGE SCALE GENOMIC DNA]</scope>
    <source>
        <strain evidence="2">cv. Punajuju</strain>
    </source>
</reference>
<organism evidence="1 2">
    <name type="scientific">Cichorium intybus</name>
    <name type="common">Chicory</name>
    <dbReference type="NCBI Taxonomy" id="13427"/>
    <lineage>
        <taxon>Eukaryota</taxon>
        <taxon>Viridiplantae</taxon>
        <taxon>Streptophyta</taxon>
        <taxon>Embryophyta</taxon>
        <taxon>Tracheophyta</taxon>
        <taxon>Spermatophyta</taxon>
        <taxon>Magnoliopsida</taxon>
        <taxon>eudicotyledons</taxon>
        <taxon>Gunneridae</taxon>
        <taxon>Pentapetalae</taxon>
        <taxon>asterids</taxon>
        <taxon>campanulids</taxon>
        <taxon>Asterales</taxon>
        <taxon>Asteraceae</taxon>
        <taxon>Cichorioideae</taxon>
        <taxon>Cichorieae</taxon>
        <taxon>Cichoriinae</taxon>
        <taxon>Cichorium</taxon>
    </lineage>
</organism>
<gene>
    <name evidence="1" type="ORF">L2E82_20407</name>
</gene>
<comment type="caution">
    <text evidence="1">The sequence shown here is derived from an EMBL/GenBank/DDBJ whole genome shotgun (WGS) entry which is preliminary data.</text>
</comment>
<name>A0ACB9DTM4_CICIN</name>
<evidence type="ECO:0000313" key="1">
    <source>
        <dbReference type="EMBL" id="KAI3749791.1"/>
    </source>
</evidence>
<keyword evidence="2" id="KW-1185">Reference proteome</keyword>
<proteinExistence type="predicted"/>
<accession>A0ACB9DTM4</accession>
<evidence type="ECO:0000313" key="2">
    <source>
        <dbReference type="Proteomes" id="UP001055811"/>
    </source>
</evidence>
<protein>
    <submittedName>
        <fullName evidence="1">Uncharacterized protein</fullName>
    </submittedName>
</protein>
<sequence>MDSIAYILDRLLLNCWIASVWTENQSSNRRWIRAIGASRQLAFESVPDLEKSMYMVMDGYPCVRLLNLSGEIGCANPGLDKVVATIIRFKNGIDFVKPSSVVVPLSDFDNLLSRVSSDSKFAKNLAGVLVESGPQNQTPTTGNRDLIAVKNENKETHATKVTEFDLEMQVPNYTVCGRCWDIVYRYKVTIFYTAPTLMRLLCVACPSEFVIPLTRYRTSVFGTQLPVGMRFGMMFETDELGKHRYMGTIVGISDLDPLTWPDSKWHNERLHHLEIGFKIREK</sequence>
<dbReference type="EMBL" id="CM042012">
    <property type="protein sequence ID" value="KAI3749791.1"/>
    <property type="molecule type" value="Genomic_DNA"/>
</dbReference>
<reference evidence="1 2" key="2">
    <citation type="journal article" date="2022" name="Mol. Ecol. Resour.">
        <title>The genomes of chicory, endive, great burdock and yacon provide insights into Asteraceae paleo-polyploidization history and plant inulin production.</title>
        <authorList>
            <person name="Fan W."/>
            <person name="Wang S."/>
            <person name="Wang H."/>
            <person name="Wang A."/>
            <person name="Jiang F."/>
            <person name="Liu H."/>
            <person name="Zhao H."/>
            <person name="Xu D."/>
            <person name="Zhang Y."/>
        </authorList>
    </citation>
    <scope>NUCLEOTIDE SEQUENCE [LARGE SCALE GENOMIC DNA]</scope>
    <source>
        <strain evidence="2">cv. Punajuju</strain>
        <tissue evidence="1">Leaves</tissue>
    </source>
</reference>